<dbReference type="EMBL" id="NBII01000007">
    <property type="protein sequence ID" value="PAV17431.1"/>
    <property type="molecule type" value="Genomic_DNA"/>
</dbReference>
<proteinExistence type="predicted"/>
<feature type="domain" description="Protein kinase" evidence="1">
    <location>
        <begin position="64"/>
        <end position="344"/>
    </location>
</feature>
<dbReference type="AlphaFoldDB" id="A0A286UCT9"/>
<dbReference type="SMART" id="SM00220">
    <property type="entry name" value="S_TKc"/>
    <property type="match status" value="1"/>
</dbReference>
<dbReference type="GO" id="GO:0004672">
    <property type="term" value="F:protein kinase activity"/>
    <property type="evidence" value="ECO:0007669"/>
    <property type="project" value="InterPro"/>
</dbReference>
<organism evidence="2 3">
    <name type="scientific">Pyrrhoderma noxium</name>
    <dbReference type="NCBI Taxonomy" id="2282107"/>
    <lineage>
        <taxon>Eukaryota</taxon>
        <taxon>Fungi</taxon>
        <taxon>Dikarya</taxon>
        <taxon>Basidiomycota</taxon>
        <taxon>Agaricomycotina</taxon>
        <taxon>Agaricomycetes</taxon>
        <taxon>Hymenochaetales</taxon>
        <taxon>Hymenochaetaceae</taxon>
        <taxon>Pyrrhoderma</taxon>
    </lineage>
</organism>
<dbReference type="SUPFAM" id="SSF56112">
    <property type="entry name" value="Protein kinase-like (PK-like)"/>
    <property type="match status" value="1"/>
</dbReference>
<keyword evidence="3" id="KW-1185">Reference proteome</keyword>
<evidence type="ECO:0000313" key="2">
    <source>
        <dbReference type="EMBL" id="PAV17431.1"/>
    </source>
</evidence>
<accession>A0A286UCT9</accession>
<keyword evidence="2" id="KW-0808">Transferase</keyword>
<dbReference type="InterPro" id="IPR011009">
    <property type="entry name" value="Kinase-like_dom_sf"/>
</dbReference>
<reference evidence="2 3" key="1">
    <citation type="journal article" date="2017" name="Mol. Ecol.">
        <title>Comparative and population genomic landscape of Phellinus noxius: A hypervariable fungus causing root rot in trees.</title>
        <authorList>
            <person name="Chung C.L."/>
            <person name="Lee T.J."/>
            <person name="Akiba M."/>
            <person name="Lee H.H."/>
            <person name="Kuo T.H."/>
            <person name="Liu D."/>
            <person name="Ke H.M."/>
            <person name="Yokoi T."/>
            <person name="Roa M.B."/>
            <person name="Lu M.J."/>
            <person name="Chang Y.Y."/>
            <person name="Ann P.J."/>
            <person name="Tsai J.N."/>
            <person name="Chen C.Y."/>
            <person name="Tzean S.S."/>
            <person name="Ota Y."/>
            <person name="Hattori T."/>
            <person name="Sahashi N."/>
            <person name="Liou R.F."/>
            <person name="Kikuchi T."/>
            <person name="Tsai I.J."/>
        </authorList>
    </citation>
    <scope>NUCLEOTIDE SEQUENCE [LARGE SCALE GENOMIC DNA]</scope>
    <source>
        <strain evidence="2 3">FFPRI411160</strain>
    </source>
</reference>
<name>A0A286UCT9_9AGAM</name>
<dbReference type="Proteomes" id="UP000217199">
    <property type="component" value="Unassembled WGS sequence"/>
</dbReference>
<dbReference type="GO" id="GO:0005737">
    <property type="term" value="C:cytoplasm"/>
    <property type="evidence" value="ECO:0007669"/>
    <property type="project" value="TreeGrafter"/>
</dbReference>
<gene>
    <name evidence="2" type="ORF">PNOK_0749500</name>
</gene>
<dbReference type="PANTHER" id="PTHR23257">
    <property type="entry name" value="SERINE-THREONINE PROTEIN KINASE"/>
    <property type="match status" value="1"/>
</dbReference>
<dbReference type="GO" id="GO:0005524">
    <property type="term" value="F:ATP binding"/>
    <property type="evidence" value="ECO:0007669"/>
    <property type="project" value="InterPro"/>
</dbReference>
<dbReference type="InParanoid" id="A0A286UCT9"/>
<dbReference type="Pfam" id="PF00069">
    <property type="entry name" value="Pkinase"/>
    <property type="match status" value="1"/>
</dbReference>
<keyword evidence="2" id="KW-0418">Kinase</keyword>
<dbReference type="PROSITE" id="PS00108">
    <property type="entry name" value="PROTEIN_KINASE_ST"/>
    <property type="match status" value="1"/>
</dbReference>
<dbReference type="GO" id="GO:0007165">
    <property type="term" value="P:signal transduction"/>
    <property type="evidence" value="ECO:0007669"/>
    <property type="project" value="TreeGrafter"/>
</dbReference>
<protein>
    <submittedName>
        <fullName evidence="2">Kinase</fullName>
    </submittedName>
</protein>
<dbReference type="OrthoDB" id="26722at2759"/>
<sequence>MLHLAVTYVELDIKASTSKCLFVVNLKMYSTTLLNSLTAKNYTSEEVLSRLLSGLEAKNLTERVQVGPLFCNRSYASIYRGTLVDRVSTSGSEGTRQIVIKRFVVPMENQSKFIKRISRELRVWVNLEHRNILLLLGFIMQDHGDSEMLPSLVSEYMERGTLRDELIRNPNLDIFNMVNGIANGLSYLHARNIVHGDLKSPNVLISPEGDPKLMDFGISHMLSTTTQYAETATSGEIGSIPWMAPELLNPADTCIHTLASDIWAFGMVVFETLTKKYPFEDRGKKNNAQIIMLILSGILPKNPQKHARLSSTDYLWDLCSESACWNEDPKLRPTIAVIQAHLYTKGREPPRNDLEPFVNTTRVHYTGEPPTALLPIVTGVII</sequence>
<dbReference type="PROSITE" id="PS50011">
    <property type="entry name" value="PROTEIN_KINASE_DOM"/>
    <property type="match status" value="1"/>
</dbReference>
<dbReference type="InterPro" id="IPR050167">
    <property type="entry name" value="Ser_Thr_protein_kinase"/>
</dbReference>
<evidence type="ECO:0000259" key="1">
    <source>
        <dbReference type="PROSITE" id="PS50011"/>
    </source>
</evidence>
<dbReference type="Gene3D" id="1.10.510.10">
    <property type="entry name" value="Transferase(Phosphotransferase) domain 1"/>
    <property type="match status" value="1"/>
</dbReference>
<evidence type="ECO:0000313" key="3">
    <source>
        <dbReference type="Proteomes" id="UP000217199"/>
    </source>
</evidence>
<dbReference type="InterPro" id="IPR000719">
    <property type="entry name" value="Prot_kinase_dom"/>
</dbReference>
<dbReference type="InterPro" id="IPR008271">
    <property type="entry name" value="Ser/Thr_kinase_AS"/>
</dbReference>
<dbReference type="STRING" id="2282107.A0A286UCT9"/>
<comment type="caution">
    <text evidence="2">The sequence shown here is derived from an EMBL/GenBank/DDBJ whole genome shotgun (WGS) entry which is preliminary data.</text>
</comment>